<dbReference type="EMBL" id="GBXM01052699">
    <property type="protein sequence ID" value="JAH55878.1"/>
    <property type="molecule type" value="Transcribed_RNA"/>
</dbReference>
<accession>A0A0E9TT28</accession>
<reference evidence="1" key="2">
    <citation type="journal article" date="2015" name="Fish Shellfish Immunol.">
        <title>Early steps in the European eel (Anguilla anguilla)-Vibrio vulnificus interaction in the gills: Role of the RtxA13 toxin.</title>
        <authorList>
            <person name="Callol A."/>
            <person name="Pajuelo D."/>
            <person name="Ebbesson L."/>
            <person name="Teles M."/>
            <person name="MacKenzie S."/>
            <person name="Amaro C."/>
        </authorList>
    </citation>
    <scope>NUCLEOTIDE SEQUENCE</scope>
</reference>
<organism evidence="1">
    <name type="scientific">Anguilla anguilla</name>
    <name type="common">European freshwater eel</name>
    <name type="synonym">Muraena anguilla</name>
    <dbReference type="NCBI Taxonomy" id="7936"/>
    <lineage>
        <taxon>Eukaryota</taxon>
        <taxon>Metazoa</taxon>
        <taxon>Chordata</taxon>
        <taxon>Craniata</taxon>
        <taxon>Vertebrata</taxon>
        <taxon>Euteleostomi</taxon>
        <taxon>Actinopterygii</taxon>
        <taxon>Neopterygii</taxon>
        <taxon>Teleostei</taxon>
        <taxon>Anguilliformes</taxon>
        <taxon>Anguillidae</taxon>
        <taxon>Anguilla</taxon>
    </lineage>
</organism>
<dbReference type="AlphaFoldDB" id="A0A0E9TT28"/>
<name>A0A0E9TT28_ANGAN</name>
<evidence type="ECO:0000313" key="1">
    <source>
        <dbReference type="EMBL" id="JAH55878.1"/>
    </source>
</evidence>
<sequence length="20" mass="2136">MDVLARNELTASFNAAATQL</sequence>
<protein>
    <submittedName>
        <fullName evidence="1">Uncharacterized protein</fullName>
    </submittedName>
</protein>
<proteinExistence type="predicted"/>
<reference evidence="1" key="1">
    <citation type="submission" date="2014-11" db="EMBL/GenBank/DDBJ databases">
        <authorList>
            <person name="Amaro Gonzalez C."/>
        </authorList>
    </citation>
    <scope>NUCLEOTIDE SEQUENCE</scope>
</reference>